<dbReference type="GO" id="GO:0004518">
    <property type="term" value="F:nuclease activity"/>
    <property type="evidence" value="ECO:0007669"/>
    <property type="project" value="UniProtKB-KW"/>
</dbReference>
<dbReference type="PANTHER" id="PTHR33653:SF1">
    <property type="entry name" value="RIBONUCLEASE VAPC2"/>
    <property type="match status" value="1"/>
</dbReference>
<dbReference type="PANTHER" id="PTHR33653">
    <property type="entry name" value="RIBONUCLEASE VAPC2"/>
    <property type="match status" value="1"/>
</dbReference>
<organism evidence="9 10">
    <name type="scientific">Prosthecomicrobium pneumaticum</name>
    <dbReference type="NCBI Taxonomy" id="81895"/>
    <lineage>
        <taxon>Bacteria</taxon>
        <taxon>Pseudomonadati</taxon>
        <taxon>Pseudomonadota</taxon>
        <taxon>Alphaproteobacteria</taxon>
        <taxon>Hyphomicrobiales</taxon>
        <taxon>Kaistiaceae</taxon>
        <taxon>Prosthecomicrobium</taxon>
    </lineage>
</organism>
<keyword evidence="3" id="KW-0540">Nuclease</keyword>
<reference evidence="9 10" key="1">
    <citation type="submission" date="2020-08" db="EMBL/GenBank/DDBJ databases">
        <title>Genomic Encyclopedia of Type Strains, Phase IV (KMG-IV): sequencing the most valuable type-strain genomes for metagenomic binning, comparative biology and taxonomic classification.</title>
        <authorList>
            <person name="Goeker M."/>
        </authorList>
    </citation>
    <scope>NUCLEOTIDE SEQUENCE [LARGE SCALE GENOMIC DNA]</scope>
    <source>
        <strain evidence="9 10">DSM 16268</strain>
    </source>
</reference>
<dbReference type="InterPro" id="IPR002716">
    <property type="entry name" value="PIN_dom"/>
</dbReference>
<gene>
    <name evidence="9" type="ORF">GGQ63_001665</name>
</gene>
<protein>
    <recommendedName>
        <fullName evidence="8">PIN domain-containing protein</fullName>
    </recommendedName>
</protein>
<keyword evidence="5" id="KW-0378">Hydrolase</keyword>
<dbReference type="GO" id="GO:0016787">
    <property type="term" value="F:hydrolase activity"/>
    <property type="evidence" value="ECO:0007669"/>
    <property type="project" value="UniProtKB-KW"/>
</dbReference>
<evidence type="ECO:0000256" key="4">
    <source>
        <dbReference type="ARBA" id="ARBA00022723"/>
    </source>
</evidence>
<dbReference type="Gene3D" id="3.40.50.1010">
    <property type="entry name" value="5'-nuclease"/>
    <property type="match status" value="1"/>
</dbReference>
<evidence type="ECO:0000256" key="6">
    <source>
        <dbReference type="ARBA" id="ARBA00022842"/>
    </source>
</evidence>
<feature type="domain" description="PIN" evidence="8">
    <location>
        <begin position="5"/>
        <end position="123"/>
    </location>
</feature>
<keyword evidence="10" id="KW-1185">Reference proteome</keyword>
<dbReference type="AlphaFoldDB" id="A0A7W9CW17"/>
<name>A0A7W9CW17_9HYPH</name>
<comment type="caution">
    <text evidence="9">The sequence shown here is derived from an EMBL/GenBank/DDBJ whole genome shotgun (WGS) entry which is preliminary data.</text>
</comment>
<dbReference type="RefSeq" id="WP_183854568.1">
    <property type="nucleotide sequence ID" value="NZ_JACHOO010000003.1"/>
</dbReference>
<accession>A0A7W9CW17</accession>
<dbReference type="GO" id="GO:0046872">
    <property type="term" value="F:metal ion binding"/>
    <property type="evidence" value="ECO:0007669"/>
    <property type="project" value="UniProtKB-KW"/>
</dbReference>
<sequence>MTDTLVDTNILLDVVGRDPSWFEWSRLSLAKAADVGWLVVNPVVYSELAGKYRSRDELDEMLDQPGFRREHLSRDAAFAAGVAYVQYRRNGGARTSPLPDFFIGAHAATRGYRLLTRDRGYYARYFPTVAIISPEPLS</sequence>
<proteinExistence type="inferred from homology"/>
<comment type="cofactor">
    <cofactor evidence="1">
        <name>Mg(2+)</name>
        <dbReference type="ChEBI" id="CHEBI:18420"/>
    </cofactor>
</comment>
<dbReference type="SUPFAM" id="SSF88723">
    <property type="entry name" value="PIN domain-like"/>
    <property type="match status" value="1"/>
</dbReference>
<dbReference type="EMBL" id="JACHOO010000003">
    <property type="protein sequence ID" value="MBB5752611.1"/>
    <property type="molecule type" value="Genomic_DNA"/>
</dbReference>
<dbReference type="InterPro" id="IPR029060">
    <property type="entry name" value="PIN-like_dom_sf"/>
</dbReference>
<evidence type="ECO:0000256" key="5">
    <source>
        <dbReference type="ARBA" id="ARBA00022801"/>
    </source>
</evidence>
<dbReference type="Proteomes" id="UP000523821">
    <property type="component" value="Unassembled WGS sequence"/>
</dbReference>
<dbReference type="Pfam" id="PF01850">
    <property type="entry name" value="PIN"/>
    <property type="match status" value="1"/>
</dbReference>
<dbReference type="InterPro" id="IPR050556">
    <property type="entry name" value="Type_II_TA_system_RNase"/>
</dbReference>
<keyword evidence="2" id="KW-1277">Toxin-antitoxin system</keyword>
<evidence type="ECO:0000313" key="9">
    <source>
        <dbReference type="EMBL" id="MBB5752611.1"/>
    </source>
</evidence>
<keyword evidence="6" id="KW-0460">Magnesium</keyword>
<evidence type="ECO:0000256" key="3">
    <source>
        <dbReference type="ARBA" id="ARBA00022722"/>
    </source>
</evidence>
<evidence type="ECO:0000313" key="10">
    <source>
        <dbReference type="Proteomes" id="UP000523821"/>
    </source>
</evidence>
<evidence type="ECO:0000256" key="7">
    <source>
        <dbReference type="ARBA" id="ARBA00038093"/>
    </source>
</evidence>
<evidence type="ECO:0000256" key="2">
    <source>
        <dbReference type="ARBA" id="ARBA00022649"/>
    </source>
</evidence>
<comment type="similarity">
    <text evidence="7">Belongs to the PINc/VapC protein family.</text>
</comment>
<evidence type="ECO:0000256" key="1">
    <source>
        <dbReference type="ARBA" id="ARBA00001946"/>
    </source>
</evidence>
<keyword evidence="4" id="KW-0479">Metal-binding</keyword>
<evidence type="ECO:0000259" key="8">
    <source>
        <dbReference type="Pfam" id="PF01850"/>
    </source>
</evidence>